<comment type="caution">
    <text evidence="1">The sequence shown here is derived from an EMBL/GenBank/DDBJ whole genome shotgun (WGS) entry which is preliminary data.</text>
</comment>
<reference evidence="1 2" key="1">
    <citation type="submission" date="2014-12" db="EMBL/GenBank/DDBJ databases">
        <title>Genome sequencing of Brevundimonas nasdae TPW30.</title>
        <authorList>
            <person name="Tan P.W."/>
            <person name="Chan K.-G."/>
        </authorList>
    </citation>
    <scope>NUCLEOTIDE SEQUENCE [LARGE SCALE GENOMIC DNA]</scope>
    <source>
        <strain evidence="1 2">TPW30</strain>
    </source>
</reference>
<dbReference type="EMBL" id="JWSY01000025">
    <property type="protein sequence ID" value="KIC56055.1"/>
    <property type="molecule type" value="Genomic_DNA"/>
</dbReference>
<organism evidence="1 2">
    <name type="scientific">Brevundimonas nasdae</name>
    <dbReference type="NCBI Taxonomy" id="172043"/>
    <lineage>
        <taxon>Bacteria</taxon>
        <taxon>Pseudomonadati</taxon>
        <taxon>Pseudomonadota</taxon>
        <taxon>Alphaproteobacteria</taxon>
        <taxon>Caulobacterales</taxon>
        <taxon>Caulobacteraceae</taxon>
        <taxon>Brevundimonas</taxon>
    </lineage>
</organism>
<name>A0A0B4CV98_9CAUL</name>
<gene>
    <name evidence="1" type="ORF">RM53_13720</name>
</gene>
<dbReference type="STRING" id="172043.RM53_13720"/>
<dbReference type="AlphaFoldDB" id="A0A0B4CV98"/>
<dbReference type="Proteomes" id="UP000031166">
    <property type="component" value="Unassembled WGS sequence"/>
</dbReference>
<sequence>MTAPAFRKSDLTKAMLACAAAGVENYDLSFDRSGKPIIRVRASAQATPDHDIAAELEAWSRAQED</sequence>
<accession>A0A0B4CV98</accession>
<dbReference type="RefSeq" id="WP_039247599.1">
    <property type="nucleotide sequence ID" value="NZ_JWSY01000025.1"/>
</dbReference>
<proteinExistence type="predicted"/>
<evidence type="ECO:0000313" key="1">
    <source>
        <dbReference type="EMBL" id="KIC56055.1"/>
    </source>
</evidence>
<protein>
    <submittedName>
        <fullName evidence="1">Uncharacterized protein</fullName>
    </submittedName>
</protein>
<evidence type="ECO:0000313" key="2">
    <source>
        <dbReference type="Proteomes" id="UP000031166"/>
    </source>
</evidence>